<sequence>MQVKCDEHLKCTLKCAFNVSCLDMDVFVALMKKNPATVEELAEMLGKDKSTIYKSLKKLLELGLIERDYRIIRSGGYRYLYRPIPYEEFKVKMMKALEQWIGSLTDFLQSLEKIEKEKLESALVKT</sequence>
<gene>
    <name evidence="2" type="ORF">ENP88_05670</name>
</gene>
<organism evidence="2">
    <name type="scientific">Archaeoglobus fulgidus</name>
    <dbReference type="NCBI Taxonomy" id="2234"/>
    <lineage>
        <taxon>Archaea</taxon>
        <taxon>Methanobacteriati</taxon>
        <taxon>Methanobacteriota</taxon>
        <taxon>Archaeoglobi</taxon>
        <taxon>Archaeoglobales</taxon>
        <taxon>Archaeoglobaceae</taxon>
        <taxon>Archaeoglobus</taxon>
    </lineage>
</organism>
<dbReference type="CDD" id="cd00090">
    <property type="entry name" value="HTH_ARSR"/>
    <property type="match status" value="1"/>
</dbReference>
<dbReference type="AlphaFoldDB" id="A0A7J2TKS7"/>
<dbReference type="InterPro" id="IPR036390">
    <property type="entry name" value="WH_DNA-bd_sf"/>
</dbReference>
<dbReference type="Pfam" id="PF01978">
    <property type="entry name" value="TrmB"/>
    <property type="match status" value="1"/>
</dbReference>
<dbReference type="InterPro" id="IPR011991">
    <property type="entry name" value="ArsR-like_HTH"/>
</dbReference>
<feature type="domain" description="Transcription regulator TrmB N-terminal" evidence="1">
    <location>
        <begin position="13"/>
        <end position="87"/>
    </location>
</feature>
<comment type="caution">
    <text evidence="2">The sequence shown here is derived from an EMBL/GenBank/DDBJ whole genome shotgun (WGS) entry which is preliminary data.</text>
</comment>
<dbReference type="SUPFAM" id="SSF46785">
    <property type="entry name" value="Winged helix' DNA-binding domain"/>
    <property type="match status" value="1"/>
</dbReference>
<dbReference type="InterPro" id="IPR036388">
    <property type="entry name" value="WH-like_DNA-bd_sf"/>
</dbReference>
<dbReference type="Gene3D" id="1.10.10.10">
    <property type="entry name" value="Winged helix-like DNA-binding domain superfamily/Winged helix DNA-binding domain"/>
    <property type="match status" value="1"/>
</dbReference>
<dbReference type="InterPro" id="IPR002831">
    <property type="entry name" value="Tscrpt_reg_TrmB_N"/>
</dbReference>
<reference evidence="2" key="1">
    <citation type="journal article" date="2020" name="mSystems">
        <title>Genome- and Community-Level Interaction Insights into Carbon Utilization and Element Cycling Functions of Hydrothermarchaeota in Hydrothermal Sediment.</title>
        <authorList>
            <person name="Zhou Z."/>
            <person name="Liu Y."/>
            <person name="Xu W."/>
            <person name="Pan J."/>
            <person name="Luo Z.H."/>
            <person name="Li M."/>
        </authorList>
    </citation>
    <scope>NUCLEOTIDE SEQUENCE [LARGE SCALE GENOMIC DNA]</scope>
    <source>
        <strain evidence="2">SpSt-26</strain>
    </source>
</reference>
<evidence type="ECO:0000313" key="2">
    <source>
        <dbReference type="EMBL" id="HEH35622.1"/>
    </source>
</evidence>
<protein>
    <submittedName>
        <fullName evidence="2">ArsR family transcriptional regulator</fullName>
    </submittedName>
</protein>
<accession>A0A7J2TKS7</accession>
<name>A0A7J2TKS7_ARCFL</name>
<proteinExistence type="predicted"/>
<evidence type="ECO:0000259" key="1">
    <source>
        <dbReference type="Pfam" id="PF01978"/>
    </source>
</evidence>
<dbReference type="EMBL" id="DSLA01000092">
    <property type="protein sequence ID" value="HEH35622.1"/>
    <property type="molecule type" value="Genomic_DNA"/>
</dbReference>